<gene>
    <name evidence="7" type="ORF">JAAARDRAFT_61237</name>
</gene>
<keyword evidence="8" id="KW-1185">Reference proteome</keyword>
<accession>A0A067PQD9</accession>
<evidence type="ECO:0000256" key="5">
    <source>
        <dbReference type="PROSITE-ProRule" id="PRU00042"/>
    </source>
</evidence>
<evidence type="ECO:0000313" key="8">
    <source>
        <dbReference type="Proteomes" id="UP000027265"/>
    </source>
</evidence>
<dbReference type="STRING" id="933084.A0A067PQD9"/>
<evidence type="ECO:0000259" key="6">
    <source>
        <dbReference type="PROSITE" id="PS50157"/>
    </source>
</evidence>
<dbReference type="PROSITE" id="PS50157">
    <property type="entry name" value="ZINC_FINGER_C2H2_2"/>
    <property type="match status" value="3"/>
</dbReference>
<evidence type="ECO:0000313" key="7">
    <source>
        <dbReference type="EMBL" id="KDQ53522.1"/>
    </source>
</evidence>
<feature type="domain" description="C2H2-type" evidence="6">
    <location>
        <begin position="104"/>
        <end position="133"/>
    </location>
</feature>
<feature type="domain" description="C2H2-type" evidence="6">
    <location>
        <begin position="210"/>
        <end position="239"/>
    </location>
</feature>
<evidence type="ECO:0000256" key="1">
    <source>
        <dbReference type="ARBA" id="ARBA00022723"/>
    </source>
</evidence>
<feature type="domain" description="C2H2-type" evidence="6">
    <location>
        <begin position="78"/>
        <end position="103"/>
    </location>
</feature>
<dbReference type="AlphaFoldDB" id="A0A067PQD9"/>
<dbReference type="PANTHER" id="PTHR24409:SF295">
    <property type="entry name" value="AZ2-RELATED"/>
    <property type="match status" value="1"/>
</dbReference>
<protein>
    <recommendedName>
        <fullName evidence="6">C2H2-type domain-containing protein</fullName>
    </recommendedName>
</protein>
<dbReference type="EMBL" id="KL197733">
    <property type="protein sequence ID" value="KDQ53522.1"/>
    <property type="molecule type" value="Genomic_DNA"/>
</dbReference>
<dbReference type="InterPro" id="IPR013087">
    <property type="entry name" value="Znf_C2H2_type"/>
</dbReference>
<name>A0A067PQD9_9AGAM</name>
<dbReference type="Pfam" id="PF12171">
    <property type="entry name" value="zf-C2H2_jaz"/>
    <property type="match status" value="1"/>
</dbReference>
<dbReference type="InParanoid" id="A0A067PQD9"/>
<dbReference type="PROSITE" id="PS00028">
    <property type="entry name" value="ZINC_FINGER_C2H2_1"/>
    <property type="match status" value="3"/>
</dbReference>
<dbReference type="Proteomes" id="UP000027265">
    <property type="component" value="Unassembled WGS sequence"/>
</dbReference>
<organism evidence="7 8">
    <name type="scientific">Jaapia argillacea MUCL 33604</name>
    <dbReference type="NCBI Taxonomy" id="933084"/>
    <lineage>
        <taxon>Eukaryota</taxon>
        <taxon>Fungi</taxon>
        <taxon>Dikarya</taxon>
        <taxon>Basidiomycota</taxon>
        <taxon>Agaricomycotina</taxon>
        <taxon>Agaricomycetes</taxon>
        <taxon>Agaricomycetidae</taxon>
        <taxon>Jaapiales</taxon>
        <taxon>Jaapiaceae</taxon>
        <taxon>Jaapia</taxon>
    </lineage>
</organism>
<dbReference type="GO" id="GO:0005634">
    <property type="term" value="C:nucleus"/>
    <property type="evidence" value="ECO:0007669"/>
    <property type="project" value="TreeGrafter"/>
</dbReference>
<dbReference type="InterPro" id="IPR036236">
    <property type="entry name" value="Znf_C2H2_sf"/>
</dbReference>
<evidence type="ECO:0000256" key="3">
    <source>
        <dbReference type="ARBA" id="ARBA00022771"/>
    </source>
</evidence>
<dbReference type="SMART" id="SM00355">
    <property type="entry name" value="ZnF_C2H2"/>
    <property type="match status" value="8"/>
</dbReference>
<sequence>MVWCTSCDRSFVSQHALEQHLEASPNHNYCSKCERDFNSWNALRTHYINSPIHYFCRGCDDDFDDDDELDDHIEENHWYCGNCEKFFESELGLREHYRQSPAHFYCPSCDKHFQNDNNLQQHLRSAIHVGRPFNCPGSGCGKSFPSIAALTLHLESGTCPSGITRKKLDKRVAEFDRQGLITDRLRITSESPYQVTDTYATDAAWNGSAYECYFCARGFRTLFALNQHLKSPVHESANYRCPHCQVQFGTLSGLVQHIESGECGVMKFGSTKRVVDELTTGLQNWKLLR</sequence>
<reference evidence="8" key="1">
    <citation type="journal article" date="2014" name="Proc. Natl. Acad. Sci. U.S.A.">
        <title>Extensive sampling of basidiomycete genomes demonstrates inadequacy of the white-rot/brown-rot paradigm for wood decay fungi.</title>
        <authorList>
            <person name="Riley R."/>
            <person name="Salamov A.A."/>
            <person name="Brown D.W."/>
            <person name="Nagy L.G."/>
            <person name="Floudas D."/>
            <person name="Held B.W."/>
            <person name="Levasseur A."/>
            <person name="Lombard V."/>
            <person name="Morin E."/>
            <person name="Otillar R."/>
            <person name="Lindquist E.A."/>
            <person name="Sun H."/>
            <person name="LaButti K.M."/>
            <person name="Schmutz J."/>
            <person name="Jabbour D."/>
            <person name="Luo H."/>
            <person name="Baker S.E."/>
            <person name="Pisabarro A.G."/>
            <person name="Walton J.D."/>
            <person name="Blanchette R.A."/>
            <person name="Henrissat B."/>
            <person name="Martin F."/>
            <person name="Cullen D."/>
            <person name="Hibbett D.S."/>
            <person name="Grigoriev I.V."/>
        </authorList>
    </citation>
    <scope>NUCLEOTIDE SEQUENCE [LARGE SCALE GENOMIC DNA]</scope>
    <source>
        <strain evidence="8">MUCL 33604</strain>
    </source>
</reference>
<dbReference type="GO" id="GO:0000977">
    <property type="term" value="F:RNA polymerase II transcription regulatory region sequence-specific DNA binding"/>
    <property type="evidence" value="ECO:0007669"/>
    <property type="project" value="TreeGrafter"/>
</dbReference>
<dbReference type="Gene3D" id="3.30.160.60">
    <property type="entry name" value="Classic Zinc Finger"/>
    <property type="match status" value="3"/>
</dbReference>
<keyword evidence="3 5" id="KW-0863">Zinc-finger</keyword>
<evidence type="ECO:0000256" key="4">
    <source>
        <dbReference type="ARBA" id="ARBA00022833"/>
    </source>
</evidence>
<dbReference type="HOGENOM" id="CLU_075838_1_1_1"/>
<dbReference type="SUPFAM" id="SSF57667">
    <property type="entry name" value="beta-beta-alpha zinc fingers"/>
    <property type="match status" value="2"/>
</dbReference>
<dbReference type="OrthoDB" id="6077919at2759"/>
<dbReference type="Pfam" id="PF13912">
    <property type="entry name" value="zf-C2H2_6"/>
    <property type="match status" value="2"/>
</dbReference>
<keyword evidence="4" id="KW-0862">Zinc</keyword>
<keyword evidence="2" id="KW-0677">Repeat</keyword>
<dbReference type="GO" id="GO:0008270">
    <property type="term" value="F:zinc ion binding"/>
    <property type="evidence" value="ECO:0007669"/>
    <property type="project" value="UniProtKB-KW"/>
</dbReference>
<dbReference type="GO" id="GO:0000981">
    <property type="term" value="F:DNA-binding transcription factor activity, RNA polymerase II-specific"/>
    <property type="evidence" value="ECO:0007669"/>
    <property type="project" value="TreeGrafter"/>
</dbReference>
<evidence type="ECO:0000256" key="2">
    <source>
        <dbReference type="ARBA" id="ARBA00022737"/>
    </source>
</evidence>
<dbReference type="PANTHER" id="PTHR24409">
    <property type="entry name" value="ZINC FINGER PROTEIN 142"/>
    <property type="match status" value="1"/>
</dbReference>
<keyword evidence="1" id="KW-0479">Metal-binding</keyword>
<dbReference type="InterPro" id="IPR022755">
    <property type="entry name" value="Znf_C2H2_jaz"/>
</dbReference>
<proteinExistence type="predicted"/>